<evidence type="ECO:0000313" key="2">
    <source>
        <dbReference type="EMBL" id="CAK9014279.1"/>
    </source>
</evidence>
<dbReference type="Proteomes" id="UP001642484">
    <property type="component" value="Unassembled WGS sequence"/>
</dbReference>
<sequence length="93" mass="9653">MKSAQVLTFIAAMTPGVLAVLAVHKEAPPNPDEVPLPAVPNMVAVGKSGFPELPTVSAMLDESTQTLSSSVWDGVATGLEFRWCRMAGMAGIG</sequence>
<name>A0ABP0JIN8_9DINO</name>
<dbReference type="EMBL" id="CAXAMN010005557">
    <property type="protein sequence ID" value="CAK9014279.1"/>
    <property type="molecule type" value="Genomic_DNA"/>
</dbReference>
<feature type="chain" id="PRO_5045118894" description="Secreted protein" evidence="1">
    <location>
        <begin position="20"/>
        <end position="93"/>
    </location>
</feature>
<keyword evidence="1" id="KW-0732">Signal</keyword>
<comment type="caution">
    <text evidence="2">The sequence shown here is derived from an EMBL/GenBank/DDBJ whole genome shotgun (WGS) entry which is preliminary data.</text>
</comment>
<evidence type="ECO:0000256" key="1">
    <source>
        <dbReference type="SAM" id="SignalP"/>
    </source>
</evidence>
<proteinExistence type="predicted"/>
<evidence type="ECO:0008006" key="4">
    <source>
        <dbReference type="Google" id="ProtNLM"/>
    </source>
</evidence>
<organism evidence="2 3">
    <name type="scientific">Durusdinium trenchii</name>
    <dbReference type="NCBI Taxonomy" id="1381693"/>
    <lineage>
        <taxon>Eukaryota</taxon>
        <taxon>Sar</taxon>
        <taxon>Alveolata</taxon>
        <taxon>Dinophyceae</taxon>
        <taxon>Suessiales</taxon>
        <taxon>Symbiodiniaceae</taxon>
        <taxon>Durusdinium</taxon>
    </lineage>
</organism>
<keyword evidence="3" id="KW-1185">Reference proteome</keyword>
<gene>
    <name evidence="2" type="ORF">CCMP2556_LOCUS11614</name>
</gene>
<accession>A0ABP0JIN8</accession>
<evidence type="ECO:0000313" key="3">
    <source>
        <dbReference type="Proteomes" id="UP001642484"/>
    </source>
</evidence>
<reference evidence="2 3" key="1">
    <citation type="submission" date="2024-02" db="EMBL/GenBank/DDBJ databases">
        <authorList>
            <person name="Chen Y."/>
            <person name="Shah S."/>
            <person name="Dougan E. K."/>
            <person name="Thang M."/>
            <person name="Chan C."/>
        </authorList>
    </citation>
    <scope>NUCLEOTIDE SEQUENCE [LARGE SCALE GENOMIC DNA]</scope>
</reference>
<protein>
    <recommendedName>
        <fullName evidence="4">Secreted protein</fullName>
    </recommendedName>
</protein>
<feature type="signal peptide" evidence="1">
    <location>
        <begin position="1"/>
        <end position="19"/>
    </location>
</feature>